<proteinExistence type="predicted"/>
<sequence>MMIGLYVDKWFENKTNDGLFLYMTPLQMEEMALSFHTNIVSHIAADGINYLLSSKINSADEENFSKWYQFHLKTCEDRSLLGYSLHSMIILRK</sequence>
<comment type="caution">
    <text evidence="1">The sequence shown here is derived from an EMBL/GenBank/DDBJ whole genome shotgun (WGS) entry which is preliminary data.</text>
</comment>
<evidence type="ECO:0000313" key="1">
    <source>
        <dbReference type="EMBL" id="RFZ79614.1"/>
    </source>
</evidence>
<dbReference type="AlphaFoldDB" id="A0A3E2NF49"/>
<reference evidence="1 2" key="1">
    <citation type="submission" date="2018-07" db="EMBL/GenBank/DDBJ databases">
        <title>New species, Clostridium PI-S10-A1B.</title>
        <authorList>
            <person name="Krishna G."/>
            <person name="Summeta K."/>
            <person name="Shikha S."/>
            <person name="Prabhu P.B."/>
            <person name="Suresh K."/>
        </authorList>
    </citation>
    <scope>NUCLEOTIDE SEQUENCE [LARGE SCALE GENOMIC DNA]</scope>
    <source>
        <strain evidence="1 2">PI-S10-A1B</strain>
    </source>
</reference>
<organism evidence="1 2">
    <name type="scientific">Lacrimispora amygdalina</name>
    <dbReference type="NCBI Taxonomy" id="253257"/>
    <lineage>
        <taxon>Bacteria</taxon>
        <taxon>Bacillati</taxon>
        <taxon>Bacillota</taxon>
        <taxon>Clostridia</taxon>
        <taxon>Lachnospirales</taxon>
        <taxon>Lachnospiraceae</taxon>
        <taxon>Lacrimispora</taxon>
    </lineage>
</organism>
<dbReference type="Proteomes" id="UP000260680">
    <property type="component" value="Unassembled WGS sequence"/>
</dbReference>
<protein>
    <submittedName>
        <fullName evidence="1">Uncharacterized protein</fullName>
    </submittedName>
</protein>
<accession>A0A3E2NF49</accession>
<name>A0A3E2NF49_9FIRM</name>
<evidence type="ECO:0000313" key="2">
    <source>
        <dbReference type="Proteomes" id="UP000260680"/>
    </source>
</evidence>
<gene>
    <name evidence="1" type="ORF">DS742_06940</name>
</gene>
<dbReference type="EMBL" id="QOHO01000020">
    <property type="protein sequence ID" value="RFZ79614.1"/>
    <property type="molecule type" value="Genomic_DNA"/>
</dbReference>